<dbReference type="HOGENOM" id="CLU_327749_0_0_1"/>
<dbReference type="EnsemblProtists" id="EKX46141">
    <property type="protein sequence ID" value="EKX46141"/>
    <property type="gene ID" value="GUITHDRAFT_108175"/>
</dbReference>
<name>L1JC92_GUITC</name>
<dbReference type="KEGG" id="gtt:GUITHDRAFT_108175"/>
<proteinExistence type="predicted"/>
<evidence type="ECO:0000313" key="2">
    <source>
        <dbReference type="EnsemblProtists" id="EKX46141"/>
    </source>
</evidence>
<dbReference type="RefSeq" id="XP_005833121.1">
    <property type="nucleotide sequence ID" value="XM_005833064.1"/>
</dbReference>
<reference evidence="3" key="2">
    <citation type="submission" date="2012-11" db="EMBL/GenBank/DDBJ databases">
        <authorList>
            <person name="Kuo A."/>
            <person name="Curtis B.A."/>
            <person name="Tanifuji G."/>
            <person name="Burki F."/>
            <person name="Gruber A."/>
            <person name="Irimia M."/>
            <person name="Maruyama S."/>
            <person name="Arias M.C."/>
            <person name="Ball S.G."/>
            <person name="Gile G.H."/>
            <person name="Hirakawa Y."/>
            <person name="Hopkins J.F."/>
            <person name="Rensing S.A."/>
            <person name="Schmutz J."/>
            <person name="Symeonidi A."/>
            <person name="Elias M."/>
            <person name="Eveleigh R.J."/>
            <person name="Herman E.K."/>
            <person name="Klute M.J."/>
            <person name="Nakayama T."/>
            <person name="Obornik M."/>
            <person name="Reyes-Prieto A."/>
            <person name="Armbrust E.V."/>
            <person name="Aves S.J."/>
            <person name="Beiko R.G."/>
            <person name="Coutinho P."/>
            <person name="Dacks J.B."/>
            <person name="Durnford D.G."/>
            <person name="Fast N.M."/>
            <person name="Green B.R."/>
            <person name="Grisdale C."/>
            <person name="Hempe F."/>
            <person name="Henrissat B."/>
            <person name="Hoppner M.P."/>
            <person name="Ishida K.-I."/>
            <person name="Kim E."/>
            <person name="Koreny L."/>
            <person name="Kroth P.G."/>
            <person name="Liu Y."/>
            <person name="Malik S.-B."/>
            <person name="Maier U.G."/>
            <person name="McRose D."/>
            <person name="Mock T."/>
            <person name="Neilson J.A."/>
            <person name="Onodera N.T."/>
            <person name="Poole A.M."/>
            <person name="Pritham E.J."/>
            <person name="Richards T.A."/>
            <person name="Rocap G."/>
            <person name="Roy S.W."/>
            <person name="Sarai C."/>
            <person name="Schaack S."/>
            <person name="Shirato S."/>
            <person name="Slamovits C.H."/>
            <person name="Spencer D.F."/>
            <person name="Suzuki S."/>
            <person name="Worden A.Z."/>
            <person name="Zauner S."/>
            <person name="Barry K."/>
            <person name="Bell C."/>
            <person name="Bharti A.K."/>
            <person name="Crow J.A."/>
            <person name="Grimwood J."/>
            <person name="Kramer R."/>
            <person name="Lindquist E."/>
            <person name="Lucas S."/>
            <person name="Salamov A."/>
            <person name="McFadden G.I."/>
            <person name="Lane C.E."/>
            <person name="Keeling P.J."/>
            <person name="Gray M.W."/>
            <person name="Grigoriev I.V."/>
            <person name="Archibald J.M."/>
        </authorList>
    </citation>
    <scope>NUCLEOTIDE SEQUENCE</scope>
    <source>
        <strain evidence="3">CCMP2712</strain>
    </source>
</reference>
<accession>L1JC92</accession>
<dbReference type="Proteomes" id="UP000011087">
    <property type="component" value="Unassembled WGS sequence"/>
</dbReference>
<dbReference type="SUPFAM" id="SSF49899">
    <property type="entry name" value="Concanavalin A-like lectins/glucanases"/>
    <property type="match status" value="1"/>
</dbReference>
<dbReference type="OrthoDB" id="10644458at2759"/>
<protein>
    <submittedName>
        <fullName evidence="1 2">Uncharacterized protein</fullName>
    </submittedName>
</protein>
<keyword evidence="3" id="KW-1185">Reference proteome</keyword>
<reference evidence="1 3" key="1">
    <citation type="journal article" date="2012" name="Nature">
        <title>Algal genomes reveal evolutionary mosaicism and the fate of nucleomorphs.</title>
        <authorList>
            <consortium name="DOE Joint Genome Institute"/>
            <person name="Curtis B.A."/>
            <person name="Tanifuji G."/>
            <person name="Burki F."/>
            <person name="Gruber A."/>
            <person name="Irimia M."/>
            <person name="Maruyama S."/>
            <person name="Arias M.C."/>
            <person name="Ball S.G."/>
            <person name="Gile G.H."/>
            <person name="Hirakawa Y."/>
            <person name="Hopkins J.F."/>
            <person name="Kuo A."/>
            <person name="Rensing S.A."/>
            <person name="Schmutz J."/>
            <person name="Symeonidi A."/>
            <person name="Elias M."/>
            <person name="Eveleigh R.J."/>
            <person name="Herman E.K."/>
            <person name="Klute M.J."/>
            <person name="Nakayama T."/>
            <person name="Obornik M."/>
            <person name="Reyes-Prieto A."/>
            <person name="Armbrust E.V."/>
            <person name="Aves S.J."/>
            <person name="Beiko R.G."/>
            <person name="Coutinho P."/>
            <person name="Dacks J.B."/>
            <person name="Durnford D.G."/>
            <person name="Fast N.M."/>
            <person name="Green B.R."/>
            <person name="Grisdale C.J."/>
            <person name="Hempel F."/>
            <person name="Henrissat B."/>
            <person name="Hoppner M.P."/>
            <person name="Ishida K."/>
            <person name="Kim E."/>
            <person name="Koreny L."/>
            <person name="Kroth P.G."/>
            <person name="Liu Y."/>
            <person name="Malik S.B."/>
            <person name="Maier U.G."/>
            <person name="McRose D."/>
            <person name="Mock T."/>
            <person name="Neilson J.A."/>
            <person name="Onodera N.T."/>
            <person name="Poole A.M."/>
            <person name="Pritham E.J."/>
            <person name="Richards T.A."/>
            <person name="Rocap G."/>
            <person name="Roy S.W."/>
            <person name="Sarai C."/>
            <person name="Schaack S."/>
            <person name="Shirato S."/>
            <person name="Slamovits C.H."/>
            <person name="Spencer D.F."/>
            <person name="Suzuki S."/>
            <person name="Worden A.Z."/>
            <person name="Zauner S."/>
            <person name="Barry K."/>
            <person name="Bell C."/>
            <person name="Bharti A.K."/>
            <person name="Crow J.A."/>
            <person name="Grimwood J."/>
            <person name="Kramer R."/>
            <person name="Lindquist E."/>
            <person name="Lucas S."/>
            <person name="Salamov A."/>
            <person name="McFadden G.I."/>
            <person name="Lane C.E."/>
            <person name="Keeling P.J."/>
            <person name="Gray M.W."/>
            <person name="Grigoriev I.V."/>
            <person name="Archibald J.M."/>
        </authorList>
    </citation>
    <scope>NUCLEOTIDE SEQUENCE</scope>
    <source>
        <strain evidence="1 3">CCMP2712</strain>
    </source>
</reference>
<dbReference type="EMBL" id="JH992996">
    <property type="protein sequence ID" value="EKX46141.1"/>
    <property type="molecule type" value="Genomic_DNA"/>
</dbReference>
<organism evidence="1">
    <name type="scientific">Guillardia theta (strain CCMP2712)</name>
    <name type="common">Cryptophyte</name>
    <dbReference type="NCBI Taxonomy" id="905079"/>
    <lineage>
        <taxon>Eukaryota</taxon>
        <taxon>Cryptophyceae</taxon>
        <taxon>Pyrenomonadales</taxon>
        <taxon>Geminigeraceae</taxon>
        <taxon>Guillardia</taxon>
    </lineage>
</organism>
<sequence length="878" mass="97584">MHGASTAEVVMAGNGDVGKESGKLQDRQMSSLVALQSCIRRKIYKERLHCANLVERLGLEHEFITGMLKLLNQAMVFALLLIALGFANDGPATRGIYNYLTSSFNLQEVATIQSRADFTQALQSISSESRKHFVLSSQYFDTQDQGNVQILGSLRSFTAPAVLGNISFTTWMRVSADFTSGYVFRKRLVSAGSGSDLSCWGWYFDRFTGPQFRYGMHDTFPIDIWNINNRLQQLEIKLPKPRPMIIDEYALMTMIVTQKVVLFYRNTVLLGNISLPRPLTDCYNTEGILVGQANMELDIAEIFQYGMRLSDLSTGSQASDVSESESLATKQEILGSIAQVESLIGDRQQLQDEALLSQTVDSVPSPAVPSYASPTYPAGVTEPNCSHNGTLTLSWDSLINRSYYSLISDPARLSKTSDTDARYLTNVPSFHGTGMTLSFWYRHIPCLTDTCGVYVFQAGQFPPPSVTSQGNASFNSWCWSLWIENQAFWIDGAPNSGYIHFADYGIDPKFGFSGDKYWRHVVYQLDEKTNKARFFLDGKFAMEKDWGGSIAQVLLPCSPPSADSLAQADCLGPYKEISIGHSAPGYTYGAPIELYDVRMYVHSISGILTARDIWRESIQFAPVLGKDHCLNVSSPDMQDDGVWSDPYGHGCSWYYQAKQSTPAVCSSSEAQQNCPNSCGSKQECFKDFTAASPFFVWDRTRLIPAQSPNGTICLGSSYSKASVVAECRKWASGASYKQELFPESWAASMATKGTAPRRGRRVNVTVCDELEASIDEYCGFEMKPVEEFTKKMLAEGGDFTISFWVRPVGTNSMLGDTGRFFPHLNFFSSLSPPQENLLFGLWANPNGEARINSKCYTNGSRDSYWNIEVSEQEKGDRA</sequence>
<dbReference type="PaxDb" id="55529-EKX46141"/>
<dbReference type="GeneID" id="17302644"/>
<reference evidence="2" key="3">
    <citation type="submission" date="2015-06" db="UniProtKB">
        <authorList>
            <consortium name="EnsemblProtists"/>
        </authorList>
    </citation>
    <scope>IDENTIFICATION</scope>
</reference>
<evidence type="ECO:0000313" key="1">
    <source>
        <dbReference type="EMBL" id="EKX46141.1"/>
    </source>
</evidence>
<gene>
    <name evidence="1" type="ORF">GUITHDRAFT_108175</name>
</gene>
<dbReference type="AlphaFoldDB" id="L1JC92"/>
<evidence type="ECO:0000313" key="3">
    <source>
        <dbReference type="Proteomes" id="UP000011087"/>
    </source>
</evidence>
<dbReference type="InterPro" id="IPR013320">
    <property type="entry name" value="ConA-like_dom_sf"/>
</dbReference>